<feature type="signal peptide" evidence="5">
    <location>
        <begin position="1"/>
        <end position="21"/>
    </location>
</feature>
<feature type="chain" id="PRO_5002037176" evidence="5">
    <location>
        <begin position="22"/>
        <end position="173"/>
    </location>
</feature>
<dbReference type="Gene3D" id="1.10.10.10">
    <property type="entry name" value="Winged helix-like DNA-binding domain superfamily/Winged helix DNA-binding domain"/>
    <property type="match status" value="1"/>
</dbReference>
<dbReference type="SUPFAM" id="SSF46785">
    <property type="entry name" value="Winged helix' DNA-binding domain"/>
    <property type="match status" value="1"/>
</dbReference>
<evidence type="ECO:0000256" key="4">
    <source>
        <dbReference type="RuleBase" id="RU004020"/>
    </source>
</evidence>
<dbReference type="PRINTS" id="PR00056">
    <property type="entry name" value="HSFDOMAIN"/>
</dbReference>
<dbReference type="AlphaFoldDB" id="A0A0A7CPU1"/>
<name>A0A0A7CPU1_ACHHY</name>
<dbReference type="GO" id="GO:0003700">
    <property type="term" value="F:DNA-binding transcription factor activity"/>
    <property type="evidence" value="ECO:0007669"/>
    <property type="project" value="InterPro"/>
</dbReference>
<evidence type="ECO:0000256" key="2">
    <source>
        <dbReference type="ARBA" id="ARBA00023125"/>
    </source>
</evidence>
<dbReference type="GO" id="GO:0005634">
    <property type="term" value="C:nucleus"/>
    <property type="evidence" value="ECO:0007669"/>
    <property type="project" value="UniProtKB-SubCell"/>
</dbReference>
<protein>
    <submittedName>
        <fullName evidence="7">Secreted protein</fullName>
    </submittedName>
</protein>
<dbReference type="SMART" id="SM00415">
    <property type="entry name" value="HSF"/>
    <property type="match status" value="1"/>
</dbReference>
<keyword evidence="2" id="KW-0238">DNA-binding</keyword>
<dbReference type="PANTHER" id="PTHR10015">
    <property type="entry name" value="HEAT SHOCK TRANSCRIPTION FACTOR"/>
    <property type="match status" value="1"/>
</dbReference>
<organism evidence="7">
    <name type="scientific">Achlya hypogyna</name>
    <name type="common">Oomycete</name>
    <name type="synonym">Protoachlya hypogyna</name>
    <dbReference type="NCBI Taxonomy" id="1202772"/>
    <lineage>
        <taxon>Eukaryota</taxon>
        <taxon>Sar</taxon>
        <taxon>Stramenopiles</taxon>
        <taxon>Oomycota</taxon>
        <taxon>Saprolegniomycetes</taxon>
        <taxon>Saprolegniales</taxon>
        <taxon>Achlyaceae</taxon>
        <taxon>Achlya</taxon>
    </lineage>
</organism>
<dbReference type="GO" id="GO:0043565">
    <property type="term" value="F:sequence-specific DNA binding"/>
    <property type="evidence" value="ECO:0007669"/>
    <property type="project" value="InterPro"/>
</dbReference>
<evidence type="ECO:0000256" key="1">
    <source>
        <dbReference type="ARBA" id="ARBA00004123"/>
    </source>
</evidence>
<evidence type="ECO:0000259" key="6">
    <source>
        <dbReference type="SMART" id="SM00415"/>
    </source>
</evidence>
<dbReference type="InterPro" id="IPR036390">
    <property type="entry name" value="WH_DNA-bd_sf"/>
</dbReference>
<comment type="subcellular location">
    <subcellularLocation>
        <location evidence="1">Nucleus</location>
    </subcellularLocation>
</comment>
<sequence>MKTTLARFVLALVTMLATEDASILGWEDDGKCIEIRDRVRFVQHVLPKYFRHAQYNSFQRQLSYYGFRRVKGRLDLLPLIVRAPYSSSKKVLVPETCDVKSMGMGPSAALNPVVDDFLHDLLLACPEPAGGGLPSVTPSSSPRNDPFGDSAWVDQLLASPTSTKPWTIDSVLV</sequence>
<proteinExistence type="inferred from homology"/>
<dbReference type="PANTHER" id="PTHR10015:SF427">
    <property type="entry name" value="HEAT SHOCK FACTOR PROTEIN"/>
    <property type="match status" value="1"/>
</dbReference>
<feature type="domain" description="HSF-type DNA-binding" evidence="6">
    <location>
        <begin position="4"/>
        <end position="83"/>
    </location>
</feature>
<reference evidence="7" key="1">
    <citation type="journal article" date="2014" name="Genome Biol. Evol.">
        <title>The secreted proteins of Achlya hypogyna and Thraustotheca clavata identify the ancestral oomycete secretome and reveal gene acquisitions by horizontal gene transfer.</title>
        <authorList>
            <person name="Misner I."/>
            <person name="Blouin N."/>
            <person name="Leonard G."/>
            <person name="Richards T.A."/>
            <person name="Lane C.E."/>
        </authorList>
    </citation>
    <scope>NUCLEOTIDE SEQUENCE</scope>
    <source>
        <strain evidence="7">ATCC 48635</strain>
    </source>
</reference>
<dbReference type="EMBL" id="KM039018">
    <property type="protein sequence ID" value="AIG56479.1"/>
    <property type="molecule type" value="Genomic_DNA"/>
</dbReference>
<evidence type="ECO:0000256" key="5">
    <source>
        <dbReference type="SAM" id="SignalP"/>
    </source>
</evidence>
<evidence type="ECO:0000313" key="7">
    <source>
        <dbReference type="EMBL" id="AIG56479.1"/>
    </source>
</evidence>
<evidence type="ECO:0000256" key="3">
    <source>
        <dbReference type="ARBA" id="ARBA00023242"/>
    </source>
</evidence>
<keyword evidence="3" id="KW-0539">Nucleus</keyword>
<dbReference type="Pfam" id="PF00447">
    <property type="entry name" value="HSF_DNA-bind"/>
    <property type="match status" value="1"/>
</dbReference>
<dbReference type="InterPro" id="IPR000232">
    <property type="entry name" value="HSF_DNA-bd"/>
</dbReference>
<accession>A0A0A7CPU1</accession>
<dbReference type="InterPro" id="IPR036388">
    <property type="entry name" value="WH-like_DNA-bd_sf"/>
</dbReference>
<keyword evidence="5" id="KW-0732">Signal</keyword>
<comment type="similarity">
    <text evidence="4">Belongs to the HSF family.</text>
</comment>